<dbReference type="GO" id="GO:0006310">
    <property type="term" value="P:DNA recombination"/>
    <property type="evidence" value="ECO:0007669"/>
    <property type="project" value="TreeGrafter"/>
</dbReference>
<feature type="compositionally biased region" description="Polar residues" evidence="15">
    <location>
        <begin position="943"/>
        <end position="967"/>
    </location>
</feature>
<reference evidence="19 20" key="1">
    <citation type="submission" date="2020-11" db="EMBL/GenBank/DDBJ databases">
        <authorList>
            <person name="Wallbank WR R."/>
            <person name="Pardo Diaz C."/>
            <person name="Kozak K."/>
            <person name="Martin S."/>
            <person name="Jiggins C."/>
            <person name="Moest M."/>
            <person name="Warren A I."/>
            <person name="Generalovic N T."/>
            <person name="Byers J.R.P. K."/>
            <person name="Montejo-Kovacevich G."/>
            <person name="Yen C E."/>
        </authorList>
    </citation>
    <scope>NUCLEOTIDE SEQUENCE [LARGE SCALE GENOMIC DNA]</scope>
</reference>
<evidence type="ECO:0000256" key="3">
    <source>
        <dbReference type="ARBA" id="ARBA00012891"/>
    </source>
</evidence>
<dbReference type="Gene3D" id="1.10.460.10">
    <property type="entry name" value="Topoisomerase I, domain 2"/>
    <property type="match status" value="1"/>
</dbReference>
<dbReference type="InterPro" id="IPR013497">
    <property type="entry name" value="Topo_IA_cen"/>
</dbReference>
<dbReference type="GO" id="GO:0031422">
    <property type="term" value="C:RecQ family helicase-topoisomerase III complex"/>
    <property type="evidence" value="ECO:0007669"/>
    <property type="project" value="TreeGrafter"/>
</dbReference>
<dbReference type="InterPro" id="IPR000380">
    <property type="entry name" value="Topo_IA"/>
</dbReference>
<dbReference type="SMART" id="SM00437">
    <property type="entry name" value="TOP1Ac"/>
    <property type="match status" value="1"/>
</dbReference>
<keyword evidence="10 13" id="KW-0413">Isomerase</keyword>
<evidence type="ECO:0000256" key="6">
    <source>
        <dbReference type="ARBA" id="ARBA00022771"/>
    </source>
</evidence>
<dbReference type="GO" id="GO:0008270">
    <property type="term" value="F:zinc ion binding"/>
    <property type="evidence" value="ECO:0007669"/>
    <property type="project" value="UniProtKB-KW"/>
</dbReference>
<feature type="compositionally biased region" description="Low complexity" evidence="15">
    <location>
        <begin position="832"/>
        <end position="857"/>
    </location>
</feature>
<evidence type="ECO:0000256" key="8">
    <source>
        <dbReference type="ARBA" id="ARBA00023029"/>
    </source>
</evidence>
<dbReference type="InterPro" id="IPR013498">
    <property type="entry name" value="Topo_IA_Znf"/>
</dbReference>
<feature type="compositionally biased region" description="Polar residues" evidence="15">
    <location>
        <begin position="900"/>
        <end position="922"/>
    </location>
</feature>
<evidence type="ECO:0000259" key="18">
    <source>
        <dbReference type="PROSITE" id="PS52039"/>
    </source>
</evidence>
<dbReference type="GO" id="GO:0006265">
    <property type="term" value="P:DNA topological change"/>
    <property type="evidence" value="ECO:0007669"/>
    <property type="project" value="InterPro"/>
</dbReference>
<keyword evidence="20" id="KW-1185">Reference proteome</keyword>
<dbReference type="Proteomes" id="UP000594454">
    <property type="component" value="Chromosome 3"/>
</dbReference>
<evidence type="ECO:0000259" key="16">
    <source>
        <dbReference type="PROSITE" id="PS50880"/>
    </source>
</evidence>
<evidence type="ECO:0000256" key="4">
    <source>
        <dbReference type="ARBA" id="ARBA00022723"/>
    </source>
</evidence>
<name>A0A7R8UT19_HERIL</name>
<comment type="function">
    <text evidence="11">Releases the supercoiling and torsional tension of DNA introduced during the DNA replication and transcription by transiently cleaving and rejoining one strand of the DNA duplex. Introduces a single-strand break via transesterification at a target site in duplex DNA. The scissile phosphodiester is attacked by the catalytic tyrosine of the enzyme, resulting in the formation of a DNA-(5'-phosphotyrosyl)-enzyme intermediate and the expulsion of a 3'-OH DNA strand. The free DNA strand than undergoes passage around the unbroken strand thus removing DNA supercoils. Finally, in the religation step, the DNA 3'-OH attacks the covalent intermediate to expel the active-site tyrosine and restore the DNA phosphodiester backbone. Weakly relaxes negative supercoils and displays a distinct preference for binding single-stranded DNA.</text>
</comment>
<comment type="similarity">
    <text evidence="2 13">Belongs to the type IA topoisomerase family.</text>
</comment>
<dbReference type="OrthoDB" id="430051at2759"/>
<feature type="compositionally biased region" description="Polar residues" evidence="15">
    <location>
        <begin position="1169"/>
        <end position="1182"/>
    </location>
</feature>
<evidence type="ECO:0000313" key="19">
    <source>
        <dbReference type="EMBL" id="CAD7086519.1"/>
    </source>
</evidence>
<keyword evidence="8 13" id="KW-0799">Topoisomerase</keyword>
<dbReference type="GO" id="GO:0003917">
    <property type="term" value="F:DNA topoisomerase type I (single strand cut, ATP-independent) activity"/>
    <property type="evidence" value="ECO:0007669"/>
    <property type="project" value="UniProtKB-EC"/>
</dbReference>
<dbReference type="CDD" id="cd03362">
    <property type="entry name" value="TOPRIM_TopoIA_TopoIII"/>
    <property type="match status" value="1"/>
</dbReference>
<comment type="function">
    <text evidence="13">Introduces a single-strand break via transesterification at a target site in duplex DNA. Releases the supercoiling and torsional tension of DNA introduced during the DNA replication and transcription by transiently cleaving and rejoining one strand of the DNA duplex. The scissile phosphodiester is attacked by the catalytic tyrosine of the enzyme, resulting in the formation of a DNA-(5'-phosphotyrosyl)-enzyme intermediate and the expulsion of a 3'-OH DNA strand.</text>
</comment>
<evidence type="ECO:0000313" key="20">
    <source>
        <dbReference type="Proteomes" id="UP000594454"/>
    </source>
</evidence>
<dbReference type="InterPro" id="IPR023405">
    <property type="entry name" value="Topo_IA_core_domain"/>
</dbReference>
<dbReference type="Pfam" id="PF06839">
    <property type="entry name" value="Zn_ribbon_GRF"/>
    <property type="match status" value="2"/>
</dbReference>
<feature type="region of interest" description="Disordered" evidence="15">
    <location>
        <begin position="943"/>
        <end position="1002"/>
    </location>
</feature>
<dbReference type="PROSITE" id="PS52039">
    <property type="entry name" value="TOPO_IA_2"/>
    <property type="match status" value="1"/>
</dbReference>
<evidence type="ECO:0000256" key="13">
    <source>
        <dbReference type="RuleBase" id="RU362092"/>
    </source>
</evidence>
<feature type="region of interest" description="Disordered" evidence="15">
    <location>
        <begin position="1145"/>
        <end position="1194"/>
    </location>
</feature>
<gene>
    <name evidence="19" type="ORF">HERILL_LOCUS9290</name>
</gene>
<dbReference type="InterPro" id="IPR013825">
    <property type="entry name" value="Topo_IA_cen_sub2"/>
</dbReference>
<keyword evidence="7" id="KW-0862">Zinc</keyword>
<evidence type="ECO:0000256" key="12">
    <source>
        <dbReference type="PROSITE-ProRule" id="PRU01343"/>
    </source>
</evidence>
<feature type="compositionally biased region" description="Low complexity" evidence="15">
    <location>
        <begin position="877"/>
        <end position="887"/>
    </location>
</feature>
<keyword evidence="9 13" id="KW-0238">DNA-binding</keyword>
<evidence type="ECO:0000256" key="10">
    <source>
        <dbReference type="ARBA" id="ARBA00023235"/>
    </source>
</evidence>
<dbReference type="PROSITE" id="PS00396">
    <property type="entry name" value="TOPO_IA_1"/>
    <property type="match status" value="1"/>
</dbReference>
<dbReference type="GO" id="GO:0003677">
    <property type="term" value="F:DNA binding"/>
    <property type="evidence" value="ECO:0007669"/>
    <property type="project" value="UniProtKB-KW"/>
</dbReference>
<feature type="domain" description="GRF-type" evidence="17">
    <location>
        <begin position="1101"/>
        <end position="1142"/>
    </location>
</feature>
<dbReference type="InterPro" id="IPR003602">
    <property type="entry name" value="Topo_IA_DNA-bd_dom"/>
</dbReference>
<dbReference type="PRINTS" id="PR00417">
    <property type="entry name" value="PRTPISMRASEI"/>
</dbReference>
<dbReference type="Pfam" id="PF01396">
    <property type="entry name" value="Zn_ribbon_Top1"/>
    <property type="match status" value="1"/>
</dbReference>
<dbReference type="PANTHER" id="PTHR11390:SF21">
    <property type="entry name" value="DNA TOPOISOMERASE 3-ALPHA"/>
    <property type="match status" value="1"/>
</dbReference>
<dbReference type="EC" id="5.6.2.1" evidence="3 13"/>
<evidence type="ECO:0000259" key="17">
    <source>
        <dbReference type="PROSITE" id="PS51999"/>
    </source>
</evidence>
<evidence type="ECO:0000256" key="2">
    <source>
        <dbReference type="ARBA" id="ARBA00009446"/>
    </source>
</evidence>
<dbReference type="Pfam" id="PF01751">
    <property type="entry name" value="Toprim"/>
    <property type="match status" value="1"/>
</dbReference>
<evidence type="ECO:0000256" key="1">
    <source>
        <dbReference type="ARBA" id="ARBA00000213"/>
    </source>
</evidence>
<dbReference type="InterPro" id="IPR023406">
    <property type="entry name" value="Topo_IA_AS"/>
</dbReference>
<dbReference type="InterPro" id="IPR034144">
    <property type="entry name" value="TOPRIM_TopoIII"/>
</dbReference>
<dbReference type="PROSITE" id="PS50880">
    <property type="entry name" value="TOPRIM"/>
    <property type="match status" value="1"/>
</dbReference>
<dbReference type="Pfam" id="PF01131">
    <property type="entry name" value="Topoisom_bac"/>
    <property type="match status" value="1"/>
</dbReference>
<comment type="catalytic activity">
    <reaction evidence="1 13">
        <text>ATP-independent breakage of single-stranded DNA, followed by passage and rejoining.</text>
        <dbReference type="EC" id="5.6.2.1"/>
    </reaction>
</comment>
<dbReference type="InterPro" id="IPR013826">
    <property type="entry name" value="Topo_IA_cen_sub3"/>
</dbReference>
<keyword evidence="5" id="KW-0677">Repeat</keyword>
<feature type="domain" description="GRF-type" evidence="17">
    <location>
        <begin position="1030"/>
        <end position="1069"/>
    </location>
</feature>
<dbReference type="PANTHER" id="PTHR11390">
    <property type="entry name" value="PROKARYOTIC DNA TOPOISOMERASE"/>
    <property type="match status" value="1"/>
</dbReference>
<dbReference type="EMBL" id="LR899011">
    <property type="protein sequence ID" value="CAD7086519.1"/>
    <property type="molecule type" value="Genomic_DNA"/>
</dbReference>
<dbReference type="Gene3D" id="1.10.290.10">
    <property type="entry name" value="Topoisomerase I, domain 4"/>
    <property type="match status" value="1"/>
</dbReference>
<dbReference type="InterPro" id="IPR006171">
    <property type="entry name" value="TOPRIM_dom"/>
</dbReference>
<dbReference type="CDD" id="cd00186">
    <property type="entry name" value="TOP1Ac"/>
    <property type="match status" value="1"/>
</dbReference>
<feature type="coiled-coil region" evidence="14">
    <location>
        <begin position="660"/>
        <end position="694"/>
    </location>
</feature>
<organism evidence="19 20">
    <name type="scientific">Hermetia illucens</name>
    <name type="common">Black soldier fly</name>
    <dbReference type="NCBI Taxonomy" id="343691"/>
    <lineage>
        <taxon>Eukaryota</taxon>
        <taxon>Metazoa</taxon>
        <taxon>Ecdysozoa</taxon>
        <taxon>Arthropoda</taxon>
        <taxon>Hexapoda</taxon>
        <taxon>Insecta</taxon>
        <taxon>Pterygota</taxon>
        <taxon>Neoptera</taxon>
        <taxon>Endopterygota</taxon>
        <taxon>Diptera</taxon>
        <taxon>Brachycera</taxon>
        <taxon>Stratiomyomorpha</taxon>
        <taxon>Stratiomyidae</taxon>
        <taxon>Hermetiinae</taxon>
        <taxon>Hermetia</taxon>
    </lineage>
</organism>
<dbReference type="Gene3D" id="2.70.20.10">
    <property type="entry name" value="Topoisomerase I, domain 3"/>
    <property type="match status" value="1"/>
</dbReference>
<keyword evidence="6 12" id="KW-0863">Zinc-finger</keyword>
<dbReference type="SUPFAM" id="SSF56712">
    <property type="entry name" value="Prokaryotic type I DNA topoisomerase"/>
    <property type="match status" value="1"/>
</dbReference>
<evidence type="ECO:0000256" key="5">
    <source>
        <dbReference type="ARBA" id="ARBA00022737"/>
    </source>
</evidence>
<dbReference type="FunCoup" id="A0A7R8UT19">
    <property type="interactions" value="2548"/>
</dbReference>
<keyword evidence="4" id="KW-0479">Metal-binding</keyword>
<evidence type="ECO:0000256" key="7">
    <source>
        <dbReference type="ARBA" id="ARBA00022833"/>
    </source>
</evidence>
<dbReference type="PROSITE" id="PS51999">
    <property type="entry name" value="ZF_GRF"/>
    <property type="match status" value="2"/>
</dbReference>
<dbReference type="FunFam" id="3.40.50.140:FF:000003">
    <property type="entry name" value="DNA topoisomerase"/>
    <property type="match status" value="1"/>
</dbReference>
<feature type="compositionally biased region" description="Polar residues" evidence="15">
    <location>
        <begin position="859"/>
        <end position="870"/>
    </location>
</feature>
<evidence type="ECO:0000256" key="9">
    <source>
        <dbReference type="ARBA" id="ARBA00023125"/>
    </source>
</evidence>
<evidence type="ECO:0000256" key="11">
    <source>
        <dbReference type="ARBA" id="ARBA00056363"/>
    </source>
</evidence>
<dbReference type="Gene3D" id="3.40.50.140">
    <property type="match status" value="1"/>
</dbReference>
<feature type="domain" description="Toprim" evidence="16">
    <location>
        <begin position="93"/>
        <end position="237"/>
    </location>
</feature>
<dbReference type="Gene3D" id="3.30.65.10">
    <property type="entry name" value="Bacterial Topoisomerase I, domain 1"/>
    <property type="match status" value="1"/>
</dbReference>
<proteinExistence type="inferred from homology"/>
<dbReference type="InterPro" id="IPR010666">
    <property type="entry name" value="Znf_GRF"/>
</dbReference>
<feature type="region of interest" description="Disordered" evidence="15">
    <location>
        <begin position="832"/>
        <end position="922"/>
    </location>
</feature>
<evidence type="ECO:0000256" key="15">
    <source>
        <dbReference type="SAM" id="MobiDB-lite"/>
    </source>
</evidence>
<feature type="domain" description="Topo IA-type catalytic" evidence="18">
    <location>
        <begin position="255"/>
        <end position="674"/>
    </location>
</feature>
<evidence type="ECO:0000256" key="14">
    <source>
        <dbReference type="SAM" id="Coils"/>
    </source>
</evidence>
<dbReference type="InterPro" id="IPR003601">
    <property type="entry name" value="Topo_IA_2"/>
</dbReference>
<dbReference type="GO" id="GO:0006281">
    <property type="term" value="P:DNA repair"/>
    <property type="evidence" value="ECO:0007669"/>
    <property type="project" value="TreeGrafter"/>
</dbReference>
<dbReference type="InterPro" id="IPR013824">
    <property type="entry name" value="Topo_IA_cen_sub1"/>
</dbReference>
<dbReference type="InParanoid" id="A0A7R8UT19"/>
<dbReference type="SMART" id="SM00436">
    <property type="entry name" value="TOP1Bc"/>
    <property type="match status" value="1"/>
</dbReference>
<dbReference type="FunFam" id="1.10.290.10:FF:000001">
    <property type="entry name" value="DNA topoisomerase"/>
    <property type="match status" value="1"/>
</dbReference>
<protein>
    <recommendedName>
        <fullName evidence="3 13">DNA topoisomerase</fullName>
        <ecNumber evidence="3 13">5.6.2.1</ecNumber>
    </recommendedName>
</protein>
<dbReference type="GO" id="GO:0005634">
    <property type="term" value="C:nucleus"/>
    <property type="evidence" value="ECO:0007669"/>
    <property type="project" value="TreeGrafter"/>
</dbReference>
<sequence length="1217" mass="137717">MTFPSPDIVHIQSLGVLGGFPNYNLKFPSLRITVYISQSFNSFDVRFYFGAPLSVSNLRRNVCVGFLGNAMVRIGYFYGKIRKFCTVRIVEMKYLNVAEKNDAAKTIAGFLSNGSARRREGYSVYNKIYEFETNVRGQNVKMVMTSVSGHLMSYDFVSSYRGWSACDPQQLFDAPVRKACIQDNEPIKKTLEREIKSCQGLIIWTDCDREGENIGFEIIEVCKAAKPNIRVFRAKFSEITATSARRALANMGEPDERQSAAVDVRQELDLRTGAAFTRYQTMRLQRIFPEQVAEKLISYGSCQIPTMGFVAARYKEAEDFVSEPFWKIKVTHTIDDLTVEFNWDRNRLFDKEACEDYLLLCLTEPTARVDEVTVKPKNKWRPVALDTVELEKLGSRKLKINAKTVLSIAEKLYQQGYISYPRTETNQFSKEINLRALVENHTAHPDWGEFASRVLEWGVNPRNGNKSDEAHPPIHPIKLTSGLSGDDQRVYELIVRHFLACVSKDATGSETIVKITIAGEKFHANGLCIYERNYLDVYPYEKWNAKQIHRYEIGQTFEPTEITMQEGATTAPPLLTEADLIALMDKHGIGTDATHAEHINTVKERGYIGEVERGLLVPGTIGMGLYEGYHAIELPLAEPFLRAEFENDLKKICTGEANPKQVLEEQIRKYKEAYRVLNEKIRNLDEQLSKRLNEVPQQDNTAEAPPTARIEEVLPCPKCSHSSLLLKRKKDNTNFFLSCARYPDCKNTIWFSSEIKSVKVSNSTCPKCGPKYNLLEFKFKQITYLALLNASHLTYSTCIVCDRNFQKVFDVSLEKVKRVGAIVSDQNIGNQTRVSSTTVTNRSAGSSSSVSGENRGSMFNRNPNTQNTLPNSRKHSSLSLSGNSSRGAPKYRGWGDYYSKLNQESNPSSGNEIQPSTTNSNVWEDDFDDIFLNDDLEFDTTASNTVREGGSNNLINNRETSPSNSSRRTGEVGEISTTSVWSNRDDLEPRSNNRTTLSWGSYGGTVQVEGTFRTSSRNNQNNEPRNDVRCKVCNQVAKSLIVRKDGPNKGRHFFTCKSSCSFFQWADEVSNTETRVQDNDAEFATSGRWRNQSDNSSSVLCSCNNPANERTVRKEGPNKGRQFYVCAKQNASCDFFKWADENTNPHSGSAHDSDEIPTWGTGRSHWNRDQPSTSRGTNSSGRDQPPKRRRCGICRQEGHTRVKCPRQEEFGDRYRNQ</sequence>
<keyword evidence="14" id="KW-0175">Coiled coil</keyword>
<dbReference type="SMART" id="SM00493">
    <property type="entry name" value="TOPRIM"/>
    <property type="match status" value="1"/>
</dbReference>
<accession>A0A7R8UT19</accession>
<dbReference type="AlphaFoldDB" id="A0A7R8UT19"/>